<accession>A0A974S9V7</accession>
<dbReference type="EMBL" id="CP068570">
    <property type="protein sequence ID" value="QQZ51859.1"/>
    <property type="molecule type" value="Genomic_DNA"/>
</dbReference>
<dbReference type="PROSITE" id="PS50113">
    <property type="entry name" value="PAC"/>
    <property type="match status" value="1"/>
</dbReference>
<dbReference type="NCBIfam" id="TIGR00229">
    <property type="entry name" value="sensory_box"/>
    <property type="match status" value="1"/>
</dbReference>
<dbReference type="AlphaFoldDB" id="A0A974S9V7"/>
<dbReference type="InterPro" id="IPR000700">
    <property type="entry name" value="PAS-assoc_C"/>
</dbReference>
<evidence type="ECO:0000313" key="2">
    <source>
        <dbReference type="EMBL" id="QQZ51859.1"/>
    </source>
</evidence>
<dbReference type="InterPro" id="IPR000014">
    <property type="entry name" value="PAS"/>
</dbReference>
<organism evidence="2">
    <name type="scientific">Phenylobacterium glaciei</name>
    <dbReference type="NCBI Taxonomy" id="2803784"/>
    <lineage>
        <taxon>Bacteria</taxon>
        <taxon>Pseudomonadati</taxon>
        <taxon>Pseudomonadota</taxon>
        <taxon>Alphaproteobacteria</taxon>
        <taxon>Caulobacterales</taxon>
        <taxon>Caulobacteraceae</taxon>
        <taxon>Phenylobacterium</taxon>
    </lineage>
</organism>
<gene>
    <name evidence="2" type="ORF">JKL49_00365</name>
</gene>
<name>A0A974S9V7_9CAUL</name>
<dbReference type="Pfam" id="PF08448">
    <property type="entry name" value="PAS_4"/>
    <property type="match status" value="1"/>
</dbReference>
<feature type="domain" description="PAC" evidence="1">
    <location>
        <begin position="94"/>
        <end position="148"/>
    </location>
</feature>
<reference evidence="2" key="1">
    <citation type="submission" date="2021-01" db="EMBL/GenBank/DDBJ databases">
        <title>Genome sequence of Phenylobacterium sp. 20VBR1 isolated from a valley glaceir, Ny-Alesund, Svalbard.</title>
        <authorList>
            <person name="Thomas F.A."/>
            <person name="Krishnan K.P."/>
            <person name="Sinha R.K."/>
        </authorList>
    </citation>
    <scope>NUCLEOTIDE SEQUENCE</scope>
    <source>
        <strain evidence="2">20VBR1</strain>
    </source>
</reference>
<evidence type="ECO:0000259" key="1">
    <source>
        <dbReference type="PROSITE" id="PS50113"/>
    </source>
</evidence>
<dbReference type="SUPFAM" id="SSF55785">
    <property type="entry name" value="PYP-like sensor domain (PAS domain)"/>
    <property type="match status" value="1"/>
</dbReference>
<sequence>MIRAFDWSATSLGAISGWPQSLKTATDILLQSPVPIVMLWGVDGVMIYNDAYSVFAGGRHPALLGSRVLEGWPEVAEFNANVMKVGLAGGTLAYRKTSLVLHRHGAPEEVFLDLDYSPVLDESGAPAGVLAIVFDITERVRADERLQIAQRAGRVGAFEWYPETGRLDVSDEYRRIWGFGPDVEVNQDLLVSLVEVQDRGVTDPRAWPAAAIRWNTRSTGSPGLTPAKSAGWGDAARCSRRGKRAAALYRRQLRYHRHEGRRGCPARQR</sequence>
<protein>
    <submittedName>
        <fullName evidence="2">PAS domain-containing protein</fullName>
    </submittedName>
</protein>
<dbReference type="InterPro" id="IPR013656">
    <property type="entry name" value="PAS_4"/>
</dbReference>
<dbReference type="InterPro" id="IPR035965">
    <property type="entry name" value="PAS-like_dom_sf"/>
</dbReference>
<proteinExistence type="predicted"/>
<dbReference type="Gene3D" id="3.30.450.20">
    <property type="entry name" value="PAS domain"/>
    <property type="match status" value="2"/>
</dbReference>